<dbReference type="InterPro" id="IPR036388">
    <property type="entry name" value="WH-like_DNA-bd_sf"/>
</dbReference>
<evidence type="ECO:0000256" key="2">
    <source>
        <dbReference type="ARBA" id="ARBA00023125"/>
    </source>
</evidence>
<reference evidence="5 6" key="1">
    <citation type="journal article" date="2020" name="Biotechnol. Biofuels">
        <title>New insights from the biogas microbiome by comprehensive genome-resolved metagenomics of nearly 1600 species originating from multiple anaerobic digesters.</title>
        <authorList>
            <person name="Campanaro S."/>
            <person name="Treu L."/>
            <person name="Rodriguez-R L.M."/>
            <person name="Kovalovszki A."/>
            <person name="Ziels R.M."/>
            <person name="Maus I."/>
            <person name="Zhu X."/>
            <person name="Kougias P.G."/>
            <person name="Basile A."/>
            <person name="Luo G."/>
            <person name="Schluter A."/>
            <person name="Konstantinidis K.T."/>
            <person name="Angelidaki I."/>
        </authorList>
    </citation>
    <scope>NUCLEOTIDE SEQUENCE [LARGE SCALE GENOMIC DNA]</scope>
    <source>
        <strain evidence="5">AS07pgkLD_105</strain>
    </source>
</reference>
<evidence type="ECO:0000256" key="3">
    <source>
        <dbReference type="ARBA" id="ARBA00023163"/>
    </source>
</evidence>
<protein>
    <submittedName>
        <fullName evidence="5">GntR family transcriptional regulator</fullName>
    </submittedName>
</protein>
<dbReference type="EMBL" id="JAAZCD010000218">
    <property type="protein sequence ID" value="NLD32498.1"/>
    <property type="molecule type" value="Genomic_DNA"/>
</dbReference>
<proteinExistence type="predicted"/>
<sequence>MAEWRLDQDRGMPLYQQLMQLIEEKIKAGDLVPGRALPAERKLAEELQVNRSTAI</sequence>
<dbReference type="SUPFAM" id="SSF46785">
    <property type="entry name" value="Winged helix' DNA-binding domain"/>
    <property type="match status" value="1"/>
</dbReference>
<dbReference type="Gene3D" id="1.10.10.10">
    <property type="entry name" value="Winged helix-like DNA-binding domain superfamily/Winged helix DNA-binding domain"/>
    <property type="match status" value="1"/>
</dbReference>
<feature type="domain" description="HTH gntR-type" evidence="4">
    <location>
        <begin position="12"/>
        <end position="55"/>
    </location>
</feature>
<evidence type="ECO:0000259" key="4">
    <source>
        <dbReference type="PROSITE" id="PS50949"/>
    </source>
</evidence>
<evidence type="ECO:0000313" key="6">
    <source>
        <dbReference type="Proteomes" id="UP000589373"/>
    </source>
</evidence>
<evidence type="ECO:0000256" key="1">
    <source>
        <dbReference type="ARBA" id="ARBA00023015"/>
    </source>
</evidence>
<keyword evidence="3" id="KW-0804">Transcription</keyword>
<organism evidence="5 6">
    <name type="scientific">Trichococcus flocculiformis</name>
    <dbReference type="NCBI Taxonomy" id="82803"/>
    <lineage>
        <taxon>Bacteria</taxon>
        <taxon>Bacillati</taxon>
        <taxon>Bacillota</taxon>
        <taxon>Bacilli</taxon>
        <taxon>Lactobacillales</taxon>
        <taxon>Carnobacteriaceae</taxon>
        <taxon>Trichococcus</taxon>
    </lineage>
</organism>
<dbReference type="GO" id="GO:0003700">
    <property type="term" value="F:DNA-binding transcription factor activity"/>
    <property type="evidence" value="ECO:0007669"/>
    <property type="project" value="InterPro"/>
</dbReference>
<name>A0A847D790_9LACT</name>
<dbReference type="Pfam" id="PF00392">
    <property type="entry name" value="GntR"/>
    <property type="match status" value="1"/>
</dbReference>
<dbReference type="Proteomes" id="UP000589373">
    <property type="component" value="Unassembled WGS sequence"/>
</dbReference>
<comment type="caution">
    <text evidence="5">The sequence shown here is derived from an EMBL/GenBank/DDBJ whole genome shotgun (WGS) entry which is preliminary data.</text>
</comment>
<keyword evidence="2" id="KW-0238">DNA-binding</keyword>
<dbReference type="PROSITE" id="PS50949">
    <property type="entry name" value="HTH_GNTR"/>
    <property type="match status" value="1"/>
</dbReference>
<keyword evidence="1" id="KW-0805">Transcription regulation</keyword>
<accession>A0A847D790</accession>
<feature type="non-terminal residue" evidence="5">
    <location>
        <position position="55"/>
    </location>
</feature>
<gene>
    <name evidence="5" type="ORF">GX662_09655</name>
</gene>
<evidence type="ECO:0000313" key="5">
    <source>
        <dbReference type="EMBL" id="NLD32498.1"/>
    </source>
</evidence>
<dbReference type="InterPro" id="IPR036390">
    <property type="entry name" value="WH_DNA-bd_sf"/>
</dbReference>
<dbReference type="InterPro" id="IPR000524">
    <property type="entry name" value="Tscrpt_reg_HTH_GntR"/>
</dbReference>
<dbReference type="AlphaFoldDB" id="A0A847D790"/>
<dbReference type="GO" id="GO:0003677">
    <property type="term" value="F:DNA binding"/>
    <property type="evidence" value="ECO:0007669"/>
    <property type="project" value="UniProtKB-KW"/>
</dbReference>